<dbReference type="Gene3D" id="3.40.50.620">
    <property type="entry name" value="HUPs"/>
    <property type="match status" value="1"/>
</dbReference>
<protein>
    <recommendedName>
        <fullName evidence="1">NFACT protein RNA binding domain-containing protein</fullName>
    </recommendedName>
</protein>
<dbReference type="SUPFAM" id="SSF52402">
    <property type="entry name" value="Adenine nucleotide alpha hydrolases-like"/>
    <property type="match status" value="1"/>
</dbReference>
<dbReference type="STRING" id="1801992.A2Y98_01685"/>
<comment type="caution">
    <text evidence="2">The sequence shown here is derived from an EMBL/GenBank/DDBJ whole genome shotgun (WGS) entry which is preliminary data.</text>
</comment>
<dbReference type="EMBL" id="MHMW01000028">
    <property type="protein sequence ID" value="OGZ33625.1"/>
    <property type="molecule type" value="Genomic_DNA"/>
</dbReference>
<organism evidence="2 3">
    <name type="scientific">Candidatus Portnoybacteria bacterium RBG_19FT_COMBO_36_7</name>
    <dbReference type="NCBI Taxonomy" id="1801992"/>
    <lineage>
        <taxon>Bacteria</taxon>
        <taxon>Candidatus Portnoyibacteriota</taxon>
    </lineage>
</organism>
<dbReference type="PANTHER" id="PTHR11933">
    <property type="entry name" value="TRNA 5-METHYLAMINOMETHYL-2-THIOURIDYLATE -METHYLTRANSFERASE"/>
    <property type="match status" value="1"/>
</dbReference>
<gene>
    <name evidence="2" type="ORF">A2Y98_01685</name>
</gene>
<dbReference type="InterPro" id="IPR059101">
    <property type="entry name" value="NFACT-R_2"/>
</dbReference>
<dbReference type="InterPro" id="IPR014729">
    <property type="entry name" value="Rossmann-like_a/b/a_fold"/>
</dbReference>
<evidence type="ECO:0000313" key="2">
    <source>
        <dbReference type="EMBL" id="OGZ33625.1"/>
    </source>
</evidence>
<dbReference type="PANTHER" id="PTHR11933:SF6">
    <property type="entry name" value="THIL AANH DOMAIN-CONTAINING PROTEIN"/>
    <property type="match status" value="1"/>
</dbReference>
<name>A0A1G2F6C3_9BACT</name>
<dbReference type="Pfam" id="PF18297">
    <property type="entry name" value="NFACT-R_2"/>
    <property type="match status" value="1"/>
</dbReference>
<reference evidence="2 3" key="1">
    <citation type="journal article" date="2016" name="Nat. Commun.">
        <title>Thousands of microbial genomes shed light on interconnected biogeochemical processes in an aquifer system.</title>
        <authorList>
            <person name="Anantharaman K."/>
            <person name="Brown C.T."/>
            <person name="Hug L.A."/>
            <person name="Sharon I."/>
            <person name="Castelle C.J."/>
            <person name="Probst A.J."/>
            <person name="Thomas B.C."/>
            <person name="Singh A."/>
            <person name="Wilkins M.J."/>
            <person name="Karaoz U."/>
            <person name="Brodie E.L."/>
            <person name="Williams K.H."/>
            <person name="Hubbard S.S."/>
            <person name="Banfield J.F."/>
        </authorList>
    </citation>
    <scope>NUCLEOTIDE SEQUENCE [LARGE SCALE GENOMIC DNA]</scope>
</reference>
<dbReference type="Pfam" id="PF03054">
    <property type="entry name" value="tRNA_Me_trans"/>
    <property type="match status" value="1"/>
</dbReference>
<dbReference type="AlphaFoldDB" id="A0A1G2F6C3"/>
<dbReference type="Proteomes" id="UP000179099">
    <property type="component" value="Unassembled WGS sequence"/>
</dbReference>
<sequence>MKKNKKAKALVLLSGGLDSILAVRLLQEQGIEVVAINFRTNFCGPSKARPAAQALGVPLREVDIRNEFIEVLKKPKHGYGAGLNPCIDCHALMLKKAAEITRREGYDFVATGEVLGERPMSQYRKALKIVEKEAGLEGYLLRPLSAKLLEPTVAEHDGRINREKLLALSGRNRKPQMELAKKFGIKQYPSPAGGCALTQAGFVERLRELIGQKPDFNSEDTDLVRIGRHFWIEGRQIIIGRNKEENQILEAIFKKGDILIKPKSFIGPSALLRGEKIDSQIVQRIKELIFKFSSGAKNLDISELNFKTRGRIK</sequence>
<evidence type="ECO:0000313" key="3">
    <source>
        <dbReference type="Proteomes" id="UP000179099"/>
    </source>
</evidence>
<feature type="domain" description="NFACT protein RNA binding" evidence="1">
    <location>
        <begin position="227"/>
        <end position="298"/>
    </location>
</feature>
<proteinExistence type="predicted"/>
<evidence type="ECO:0000259" key="1">
    <source>
        <dbReference type="Pfam" id="PF18297"/>
    </source>
</evidence>
<accession>A0A1G2F6C3</accession>